<keyword evidence="3" id="KW-1185">Reference proteome</keyword>
<protein>
    <submittedName>
        <fullName evidence="2">Uncharacterized protein</fullName>
    </submittedName>
</protein>
<accession>A0A1R2BCC9</accession>
<evidence type="ECO:0000256" key="1">
    <source>
        <dbReference type="SAM" id="MobiDB-lite"/>
    </source>
</evidence>
<evidence type="ECO:0000313" key="2">
    <source>
        <dbReference type="EMBL" id="OMJ74432.1"/>
    </source>
</evidence>
<dbReference type="AlphaFoldDB" id="A0A1R2BCC9"/>
<feature type="compositionally biased region" description="Polar residues" evidence="1">
    <location>
        <begin position="22"/>
        <end position="39"/>
    </location>
</feature>
<proteinExistence type="predicted"/>
<name>A0A1R2BCC9_9CILI</name>
<sequence>MNIRASGPETLTRKVKNKRKTQVTSGRKSIPQRSRTERNTLISPKNSKKIKTGKRISNIFTELSTETSNNTTKYTEKTKKVSSQVLDSLKLLKTVSSDFINTNKTLHEDVQVFKHNFSILRTELTEAIEEKNRSKLETTRIRSMFSSPERRSSVSNTFSAHTDRKLSEDIYSTLCDIKDSMKSLEKRLEFTEEMIRNKIRENDGGMVEGVRIKKPAFNAGLVIEDHENLVFCRACSIF</sequence>
<organism evidence="2 3">
    <name type="scientific">Stentor coeruleus</name>
    <dbReference type="NCBI Taxonomy" id="5963"/>
    <lineage>
        <taxon>Eukaryota</taxon>
        <taxon>Sar</taxon>
        <taxon>Alveolata</taxon>
        <taxon>Ciliophora</taxon>
        <taxon>Postciliodesmatophora</taxon>
        <taxon>Heterotrichea</taxon>
        <taxon>Heterotrichida</taxon>
        <taxon>Stentoridae</taxon>
        <taxon>Stentor</taxon>
    </lineage>
</organism>
<evidence type="ECO:0000313" key="3">
    <source>
        <dbReference type="Proteomes" id="UP000187209"/>
    </source>
</evidence>
<dbReference type="Proteomes" id="UP000187209">
    <property type="component" value="Unassembled WGS sequence"/>
</dbReference>
<gene>
    <name evidence="2" type="ORF">SteCoe_26649</name>
</gene>
<reference evidence="2 3" key="1">
    <citation type="submission" date="2016-11" db="EMBL/GenBank/DDBJ databases">
        <title>The macronuclear genome of Stentor coeruleus: a giant cell with tiny introns.</title>
        <authorList>
            <person name="Slabodnick M."/>
            <person name="Ruby J.G."/>
            <person name="Reiff S.B."/>
            <person name="Swart E.C."/>
            <person name="Gosai S."/>
            <person name="Prabakaran S."/>
            <person name="Witkowska E."/>
            <person name="Larue G.E."/>
            <person name="Fisher S."/>
            <person name="Freeman R.M."/>
            <person name="Gunawardena J."/>
            <person name="Chu W."/>
            <person name="Stover N.A."/>
            <person name="Gregory B.D."/>
            <person name="Nowacki M."/>
            <person name="Derisi J."/>
            <person name="Roy S.W."/>
            <person name="Marshall W.F."/>
            <person name="Sood P."/>
        </authorList>
    </citation>
    <scope>NUCLEOTIDE SEQUENCE [LARGE SCALE GENOMIC DNA]</scope>
    <source>
        <strain evidence="2">WM001</strain>
    </source>
</reference>
<comment type="caution">
    <text evidence="2">The sequence shown here is derived from an EMBL/GenBank/DDBJ whole genome shotgun (WGS) entry which is preliminary data.</text>
</comment>
<feature type="region of interest" description="Disordered" evidence="1">
    <location>
        <begin position="1"/>
        <end position="39"/>
    </location>
</feature>
<dbReference type="EMBL" id="MPUH01000752">
    <property type="protein sequence ID" value="OMJ74432.1"/>
    <property type="molecule type" value="Genomic_DNA"/>
</dbReference>